<dbReference type="InterPro" id="IPR007320">
    <property type="entry name" value="PDCD2_C"/>
</dbReference>
<accession>A0A2T0AJE9</accession>
<evidence type="ECO:0000259" key="2">
    <source>
        <dbReference type="Pfam" id="PF04194"/>
    </source>
</evidence>
<dbReference type="Pfam" id="PF04194">
    <property type="entry name" value="PDCD2_C"/>
    <property type="match status" value="1"/>
</dbReference>
<name>A0A2T0AJE9_RHOTO</name>
<feature type="domain" description="Programmed cell death protein 2 C-terminal" evidence="2">
    <location>
        <begin position="393"/>
        <end position="515"/>
    </location>
</feature>
<evidence type="ECO:0000313" key="3">
    <source>
        <dbReference type="EMBL" id="PRQ78137.1"/>
    </source>
</evidence>
<feature type="region of interest" description="Disordered" evidence="1">
    <location>
        <begin position="152"/>
        <end position="171"/>
    </location>
</feature>
<dbReference type="PANTHER" id="PTHR47524">
    <property type="entry name" value="20S RRNA ACCUMULATION PROTEIN 4"/>
    <property type="match status" value="1"/>
</dbReference>
<sequence length="520" mass="55926">MPPPQASYLSRTSDKGYDPATLSDDESDSDSGSVTSRSTWTSSAAPGDETAILGLVDGLIPEDRLDEELADWKISRVGGLPSFPLTHAPPLSSFHCLSCSTPMPLLLQLYCPLPTSTLERVLYVFSCPRAQCRRKEGAVRVWRANGVWREGRVEEERREREEREREERRERAKNLDLGGLVFASSSSGATPANSANPFNPFAPPTSAASSNPFVLPTSSSTASATASTATATAPASNPFASTSNPFAAPAPPTPAVPVACPSTASPLAQTTSSWAFSSNSTHPSYPAQYLTTMYEPPSSSSSSSKAKAKGKGKERELAKAMELGLRLDADDEGMDFDDEEQDGPRRAGKGSGGRVKKGAPVSAGDKRKTGTTTGGGGEWQKEGYEVQKVKGVDEVFLRFQERVAREGRQVVRYEYGAEPLSYTASSSAYRLLYPSSSSSPDSPGHYSPSRLPPCPSCRSPSTFEAQLMPHLVSLCPDQDWATVWVVSCAAECAGGIEGEGEEEERWREERALVEWEEEAV</sequence>
<dbReference type="PANTHER" id="PTHR47524:SF1">
    <property type="entry name" value="20S RRNA ACCUMULATION PROTEIN 4"/>
    <property type="match status" value="1"/>
</dbReference>
<dbReference type="EMBL" id="LCTV02000001">
    <property type="protein sequence ID" value="PRQ78137.1"/>
    <property type="molecule type" value="Genomic_DNA"/>
</dbReference>
<gene>
    <name evidence="3" type="ORF">AAT19DRAFT_9205</name>
</gene>
<dbReference type="AlphaFoldDB" id="A0A2T0AJE9"/>
<dbReference type="Proteomes" id="UP000239560">
    <property type="component" value="Unassembled WGS sequence"/>
</dbReference>
<evidence type="ECO:0000313" key="4">
    <source>
        <dbReference type="Proteomes" id="UP000239560"/>
    </source>
</evidence>
<feature type="region of interest" description="Disordered" evidence="1">
    <location>
        <begin position="288"/>
        <end position="379"/>
    </location>
</feature>
<organism evidence="3 4">
    <name type="scientific">Rhodotorula toruloides</name>
    <name type="common">Yeast</name>
    <name type="synonym">Rhodosporidium toruloides</name>
    <dbReference type="NCBI Taxonomy" id="5286"/>
    <lineage>
        <taxon>Eukaryota</taxon>
        <taxon>Fungi</taxon>
        <taxon>Dikarya</taxon>
        <taxon>Basidiomycota</taxon>
        <taxon>Pucciniomycotina</taxon>
        <taxon>Microbotryomycetes</taxon>
        <taxon>Sporidiobolales</taxon>
        <taxon>Sporidiobolaceae</taxon>
        <taxon>Rhodotorula</taxon>
    </lineage>
</organism>
<dbReference type="OrthoDB" id="443682at2759"/>
<comment type="caution">
    <text evidence="3">The sequence shown here is derived from an EMBL/GenBank/DDBJ whole genome shotgun (WGS) entry which is preliminary data.</text>
</comment>
<evidence type="ECO:0000256" key="1">
    <source>
        <dbReference type="SAM" id="MobiDB-lite"/>
    </source>
</evidence>
<proteinExistence type="predicted"/>
<feature type="region of interest" description="Disordered" evidence="1">
    <location>
        <begin position="1"/>
        <end position="45"/>
    </location>
</feature>
<dbReference type="GO" id="GO:0030490">
    <property type="term" value="P:maturation of SSU-rRNA"/>
    <property type="evidence" value="ECO:0007669"/>
    <property type="project" value="TreeGrafter"/>
</dbReference>
<feature type="compositionally biased region" description="Acidic residues" evidence="1">
    <location>
        <begin position="329"/>
        <end position="341"/>
    </location>
</feature>
<dbReference type="GO" id="GO:0005737">
    <property type="term" value="C:cytoplasm"/>
    <property type="evidence" value="ECO:0007669"/>
    <property type="project" value="InterPro"/>
</dbReference>
<reference evidence="3 4" key="1">
    <citation type="journal article" date="2018" name="Elife">
        <title>Functional genomics of lipid metabolism in the oleaginous yeast Rhodosporidium toruloides.</title>
        <authorList>
            <person name="Coradetti S.T."/>
            <person name="Pinel D."/>
            <person name="Geiselman G."/>
            <person name="Ito M."/>
            <person name="Mondo S."/>
            <person name="Reilly M.C."/>
            <person name="Cheng Y.F."/>
            <person name="Bauer S."/>
            <person name="Grigoriev I."/>
            <person name="Gladden J.M."/>
            <person name="Simmons B.A."/>
            <person name="Brem R."/>
            <person name="Arkin A.P."/>
            <person name="Skerker J.M."/>
        </authorList>
    </citation>
    <scope>NUCLEOTIDE SEQUENCE [LARGE SCALE GENOMIC DNA]</scope>
    <source>
        <strain evidence="3 4">NBRC 0880</strain>
    </source>
</reference>
<protein>
    <submittedName>
        <fullName evidence="3">Programmed cell death protein 2, C-terminal putative domain-domain containing protein</fullName>
    </submittedName>
</protein>